<name>A0ABV9F8Q6_9BACL</name>
<keyword evidence="9" id="KW-1185">Reference proteome</keyword>
<feature type="domain" description="Alpha-L-rhamnosidase concanavalin-like" evidence="4">
    <location>
        <begin position="340"/>
        <end position="439"/>
    </location>
</feature>
<dbReference type="InterPro" id="IPR008928">
    <property type="entry name" value="6-hairpin_glycosidase_sf"/>
</dbReference>
<evidence type="ECO:0000256" key="3">
    <source>
        <dbReference type="ARBA" id="ARBA00022801"/>
    </source>
</evidence>
<dbReference type="GO" id="GO:0016787">
    <property type="term" value="F:hydrolase activity"/>
    <property type="evidence" value="ECO:0007669"/>
    <property type="project" value="UniProtKB-KW"/>
</dbReference>
<organism evidence="8 9">
    <name type="scientific">Cohnella hongkongensis</name>
    <dbReference type="NCBI Taxonomy" id="178337"/>
    <lineage>
        <taxon>Bacteria</taxon>
        <taxon>Bacillati</taxon>
        <taxon>Bacillota</taxon>
        <taxon>Bacilli</taxon>
        <taxon>Bacillales</taxon>
        <taxon>Paenibacillaceae</taxon>
        <taxon>Cohnella</taxon>
    </lineage>
</organism>
<comment type="catalytic activity">
    <reaction evidence="1">
        <text>Hydrolysis of terminal non-reducing alpha-L-rhamnose residues in alpha-L-rhamnosides.</text>
        <dbReference type="EC" id="3.2.1.40"/>
    </reaction>
</comment>
<dbReference type="InterPro" id="IPR035396">
    <property type="entry name" value="Bac_rhamnosid6H"/>
</dbReference>
<keyword evidence="3 8" id="KW-0378">Hydrolase</keyword>
<dbReference type="InterPro" id="IPR016007">
    <property type="entry name" value="Alpha_rhamnosid"/>
</dbReference>
<dbReference type="Pfam" id="PF25788">
    <property type="entry name" value="Ig_Rha78A_N"/>
    <property type="match status" value="1"/>
</dbReference>
<proteinExistence type="predicted"/>
<dbReference type="Pfam" id="PF17390">
    <property type="entry name" value="Bac_rhamnosid_C"/>
    <property type="match status" value="1"/>
</dbReference>
<dbReference type="PANTHER" id="PTHR33307:SF6">
    <property type="entry name" value="ALPHA-RHAMNOSIDASE (EUROFUNG)-RELATED"/>
    <property type="match status" value="1"/>
</dbReference>
<evidence type="ECO:0000256" key="1">
    <source>
        <dbReference type="ARBA" id="ARBA00001445"/>
    </source>
</evidence>
<dbReference type="Gene3D" id="2.60.420.10">
    <property type="entry name" value="Maltose phosphorylase, domain 3"/>
    <property type="match status" value="1"/>
</dbReference>
<dbReference type="PANTHER" id="PTHR33307">
    <property type="entry name" value="ALPHA-RHAMNOSIDASE (EUROFUNG)"/>
    <property type="match status" value="1"/>
</dbReference>
<dbReference type="Gene3D" id="2.60.120.260">
    <property type="entry name" value="Galactose-binding domain-like"/>
    <property type="match status" value="2"/>
</dbReference>
<dbReference type="Pfam" id="PF17389">
    <property type="entry name" value="Bac_rhamnosid6H"/>
    <property type="match status" value="1"/>
</dbReference>
<feature type="domain" description="Alpha-L-rhamnosidase six-hairpin glycosidase" evidence="6">
    <location>
        <begin position="446"/>
        <end position="799"/>
    </location>
</feature>
<evidence type="ECO:0000259" key="5">
    <source>
        <dbReference type="Pfam" id="PF08531"/>
    </source>
</evidence>
<protein>
    <recommendedName>
        <fullName evidence="2">alpha-L-rhamnosidase</fullName>
        <ecNumber evidence="2">3.2.1.40</ecNumber>
    </recommendedName>
</protein>
<evidence type="ECO:0000259" key="6">
    <source>
        <dbReference type="Pfam" id="PF17389"/>
    </source>
</evidence>
<dbReference type="RefSeq" id="WP_378094499.1">
    <property type="nucleotide sequence ID" value="NZ_JBHSEP010000004.1"/>
</dbReference>
<dbReference type="Pfam" id="PF08531">
    <property type="entry name" value="Bac_rhamnosid_N"/>
    <property type="match status" value="1"/>
</dbReference>
<dbReference type="InterPro" id="IPR012341">
    <property type="entry name" value="6hp_glycosidase-like_sf"/>
</dbReference>
<dbReference type="InterPro" id="IPR008902">
    <property type="entry name" value="Rhamnosid_concanavalin"/>
</dbReference>
<accession>A0ABV9F8Q6</accession>
<dbReference type="EMBL" id="JBHSEP010000004">
    <property type="protein sequence ID" value="MFC4598350.1"/>
    <property type="molecule type" value="Genomic_DNA"/>
</dbReference>
<feature type="domain" description="Alpha-L-rhamnosidase C-terminal" evidence="7">
    <location>
        <begin position="802"/>
        <end position="876"/>
    </location>
</feature>
<dbReference type="EC" id="3.2.1.40" evidence="2"/>
<evidence type="ECO:0000256" key="2">
    <source>
        <dbReference type="ARBA" id="ARBA00012652"/>
    </source>
</evidence>
<reference evidence="9" key="1">
    <citation type="journal article" date="2019" name="Int. J. Syst. Evol. Microbiol.">
        <title>The Global Catalogue of Microorganisms (GCM) 10K type strain sequencing project: providing services to taxonomists for standard genome sequencing and annotation.</title>
        <authorList>
            <consortium name="The Broad Institute Genomics Platform"/>
            <consortium name="The Broad Institute Genome Sequencing Center for Infectious Disease"/>
            <person name="Wu L."/>
            <person name="Ma J."/>
        </authorList>
    </citation>
    <scope>NUCLEOTIDE SEQUENCE [LARGE SCALE GENOMIC DNA]</scope>
    <source>
        <strain evidence="9">CCUG 49571</strain>
    </source>
</reference>
<feature type="domain" description="Bacterial alpha-L-rhamnosidase N-terminal" evidence="5">
    <location>
        <begin position="161"/>
        <end position="329"/>
    </location>
</feature>
<gene>
    <name evidence="8" type="ORF">ACFO3S_08850</name>
</gene>
<dbReference type="Pfam" id="PF05592">
    <property type="entry name" value="Bac_rhamnosid"/>
    <property type="match status" value="1"/>
</dbReference>
<comment type="caution">
    <text evidence="8">The sequence shown here is derived from an EMBL/GenBank/DDBJ whole genome shotgun (WGS) entry which is preliminary data.</text>
</comment>
<dbReference type="Proteomes" id="UP001596028">
    <property type="component" value="Unassembled WGS sequence"/>
</dbReference>
<evidence type="ECO:0000313" key="8">
    <source>
        <dbReference type="EMBL" id="MFC4598350.1"/>
    </source>
</evidence>
<evidence type="ECO:0000259" key="7">
    <source>
        <dbReference type="Pfam" id="PF17390"/>
    </source>
</evidence>
<dbReference type="Gene3D" id="1.50.10.10">
    <property type="match status" value="1"/>
</dbReference>
<evidence type="ECO:0000259" key="4">
    <source>
        <dbReference type="Pfam" id="PF05592"/>
    </source>
</evidence>
<dbReference type="SUPFAM" id="SSF48208">
    <property type="entry name" value="Six-hairpin glycosidases"/>
    <property type="match status" value="1"/>
</dbReference>
<sequence length="882" mass="99793">MDDHSPAAGGPDDGRTAVADLRLENRVNPLGIDRLRPRFSWKLHADRRNIRQSAYRIVVGIEGLFPETAVWDSGKIESDQSVFVPYEGPPLQSRVRYCWRVKVWDERGIESLWSECAWWEMGLLSPADWTAQWIEPEQVNASEEQLQPAPLLRREFTVRETVKKARIYATARGLYQLELNGSKVGDQELAPEFSSYENCLQYQTYDVTKLVRVGANALGAMLGDGWHAGRIGLTGDCCSYGDRLSLLLQLEIETVGGSVMTIPSDEQFRCSFGEIVYSDLFIGEMTDARLRQDGWSEPGFDDSNWAQAAPVPFGYDHLTAQYAEPVRAVAAIRPLRIVESPKGETIIDLGQNIAGRMRFRASGPAGTRIVLEHGEILDEQGNFRNNIIGKNKDQKDIFILRGDASEEFEPRFTYHGFRYVKITGYPGVLDPNDFTGIVIGSDLRPSGSFECSDSRINRLQANIVWSQRSNMVSIPTDCPQREKAGWLGDIQAFAPTSCFNMEMYAFLSGWLRNVRFEQLKDGRIPSVVPFTEGFKRFLKQPYGYSSAGWGDAIVILPWVLYRQYGDLQVLRDNYEAMKKWLEFIRSEAPEEVWEPAGLHFGDWLIPSLSMGDGEKAIDMRKSAYLTAELVSTCFYAHSARLLADIAELLGKADDALHYRRLNRRIRQAFAKRYVREDGLLTAHFQGIYVLALHMDMLPDRLRDKAVDHLVALIRGNGWKLDTGFVSVPYLLDVLCDNDRQPVAYRLLLQTECPSWLYAVEKGATTIWEAWQAILPDGRATNVSYNHYALGCVGDWLYRRLGGIDKLEPGYRHILIDPDTKSGFSFAKASYESVYGTICSAWERNGDMIRLSVEIPANTRATVVLPDGQRIVGSGRHEFHYNL</sequence>
<evidence type="ECO:0000313" key="9">
    <source>
        <dbReference type="Proteomes" id="UP001596028"/>
    </source>
</evidence>
<dbReference type="InterPro" id="IPR013737">
    <property type="entry name" value="Bac_rhamnosid_N"/>
</dbReference>
<dbReference type="PIRSF" id="PIRSF010631">
    <property type="entry name" value="A-rhamnsds"/>
    <property type="match status" value="1"/>
</dbReference>
<dbReference type="Gene3D" id="2.60.40.10">
    <property type="entry name" value="Immunoglobulins"/>
    <property type="match status" value="1"/>
</dbReference>
<dbReference type="InterPro" id="IPR013783">
    <property type="entry name" value="Ig-like_fold"/>
</dbReference>
<dbReference type="InterPro" id="IPR035398">
    <property type="entry name" value="Bac_rhamnosid_C"/>
</dbReference>